<gene>
    <name evidence="2" type="ORF">SAMN05216559_2698</name>
</gene>
<dbReference type="InterPro" id="IPR029052">
    <property type="entry name" value="Metallo-depent_PP-like"/>
</dbReference>
<evidence type="ECO:0000313" key="3">
    <source>
        <dbReference type="Proteomes" id="UP000199062"/>
    </source>
</evidence>
<sequence length="226" mass="25021">MELAYRDRALVLDDVLVLADLHVGKGETANLEVPVGDSADMTGRFEALVSEGDVSAVVVAGDFLHSFGTIPRTVEETVREVFRIGDAYDVEITVTPGNHDPMIESLWDGGIRDEYRVGDTVVLHGHETPDADADRYVVGHDHPTIVIEGQRRPCYLYGEDAYRGADVLMLPSFNRLVRGVRVNGMYAGDFMSPLVRSAEAFRPIVRDEDAGETLEFPPLGEFRRML</sequence>
<dbReference type="InterPro" id="IPR004843">
    <property type="entry name" value="Calcineurin-like_PHP"/>
</dbReference>
<dbReference type="SUPFAM" id="SSF56300">
    <property type="entry name" value="Metallo-dependent phosphatases"/>
    <property type="match status" value="1"/>
</dbReference>
<dbReference type="CDD" id="cd07391">
    <property type="entry name" value="MPP_PF1019"/>
    <property type="match status" value="1"/>
</dbReference>
<name>A0A1I6LH71_9EURY</name>
<dbReference type="Gene3D" id="3.60.21.10">
    <property type="match status" value="1"/>
</dbReference>
<dbReference type="Proteomes" id="UP000199062">
    <property type="component" value="Unassembled WGS sequence"/>
</dbReference>
<dbReference type="OrthoDB" id="18264at2157"/>
<dbReference type="EMBL" id="FOZK01000002">
    <property type="protein sequence ID" value="SFS02845.1"/>
    <property type="molecule type" value="Genomic_DNA"/>
</dbReference>
<dbReference type="InterPro" id="IPR024173">
    <property type="entry name" value="Pesterase_MJ0037-like"/>
</dbReference>
<dbReference type="AlphaFoldDB" id="A0A1I6LH71"/>
<feature type="domain" description="Calcineurin-like phosphoesterase" evidence="1">
    <location>
        <begin position="15"/>
        <end position="110"/>
    </location>
</feature>
<dbReference type="GO" id="GO:0016787">
    <property type="term" value="F:hydrolase activity"/>
    <property type="evidence" value="ECO:0007669"/>
    <property type="project" value="InterPro"/>
</dbReference>
<proteinExistence type="predicted"/>
<dbReference type="RefSeq" id="WP_089817016.1">
    <property type="nucleotide sequence ID" value="NZ_FOZK01000002.1"/>
</dbReference>
<accession>A0A1I6LH71</accession>
<keyword evidence="3" id="KW-1185">Reference proteome</keyword>
<evidence type="ECO:0000313" key="2">
    <source>
        <dbReference type="EMBL" id="SFS02845.1"/>
    </source>
</evidence>
<dbReference type="STRING" id="767519.SAMN05216559_2698"/>
<dbReference type="Pfam" id="PF00149">
    <property type="entry name" value="Metallophos"/>
    <property type="match status" value="1"/>
</dbReference>
<protein>
    <submittedName>
        <fullName evidence="2">Putative phosphoesterase</fullName>
    </submittedName>
</protein>
<dbReference type="PANTHER" id="PTHR39323:SF1">
    <property type="entry name" value="BLR1149 PROTEIN"/>
    <property type="match status" value="1"/>
</dbReference>
<evidence type="ECO:0000259" key="1">
    <source>
        <dbReference type="Pfam" id="PF00149"/>
    </source>
</evidence>
<reference evidence="2 3" key="1">
    <citation type="submission" date="2016-10" db="EMBL/GenBank/DDBJ databases">
        <authorList>
            <person name="de Groot N.N."/>
        </authorList>
    </citation>
    <scope>NUCLEOTIDE SEQUENCE [LARGE SCALE GENOMIC DNA]</scope>
    <source>
        <strain evidence="2 3">CGMCC 1.10457</strain>
    </source>
</reference>
<dbReference type="PIRSF" id="PIRSF000887">
    <property type="entry name" value="Pesterase_MJ0037"/>
    <property type="match status" value="1"/>
</dbReference>
<organism evidence="2 3">
    <name type="scientific">Halomicrobium zhouii</name>
    <dbReference type="NCBI Taxonomy" id="767519"/>
    <lineage>
        <taxon>Archaea</taxon>
        <taxon>Methanobacteriati</taxon>
        <taxon>Methanobacteriota</taxon>
        <taxon>Stenosarchaea group</taxon>
        <taxon>Halobacteria</taxon>
        <taxon>Halobacteriales</taxon>
        <taxon>Haloarculaceae</taxon>
        <taxon>Halomicrobium</taxon>
    </lineage>
</organism>
<dbReference type="PANTHER" id="PTHR39323">
    <property type="entry name" value="BLR1149 PROTEIN"/>
    <property type="match status" value="1"/>
</dbReference>